<protein>
    <recommendedName>
        <fullName evidence="4">Pentatricopeptide repeat domain-containing protein</fullName>
    </recommendedName>
</protein>
<feature type="region of interest" description="Disordered" evidence="1">
    <location>
        <begin position="261"/>
        <end position="280"/>
    </location>
</feature>
<name>A0ABR0SUK6_9HYPO</name>
<evidence type="ECO:0008006" key="4">
    <source>
        <dbReference type="Google" id="ProtNLM"/>
    </source>
</evidence>
<reference evidence="2 3" key="1">
    <citation type="submission" date="2024-01" db="EMBL/GenBank/DDBJ databases">
        <title>Complete genome of Cladobotryum mycophilum ATHUM6906.</title>
        <authorList>
            <person name="Christinaki A.C."/>
            <person name="Myridakis A.I."/>
            <person name="Kouvelis V.N."/>
        </authorList>
    </citation>
    <scope>NUCLEOTIDE SEQUENCE [LARGE SCALE GENOMIC DNA]</scope>
    <source>
        <strain evidence="2 3">ATHUM6906</strain>
    </source>
</reference>
<sequence>MASNGQQTLNLTVAAIGTEKIRGSRAGPDAARGTFERIENELDPDDISSWEVVFAIVRKKHGSDGVWAGFQLIQSKGRLDLLTLDGAEALRDEVLRAALVMESRIAMLADVAQLLFARDNFKWPGLYMKVMHFFLERASYDAAVRWHTQLVPAFPPQADVFGALLASFVTNPTPRMQSTLSTLYVLSVERNLYDYIVPALFASGQSKLARTWRKKFTLFKDHPSTSKSRPFLRFLLSYYPSVQLTERELAVVGLDHQHAVADDNPPELAPEPLDSDTPKGLHSDSVVARWFASTWTSVEFAINLAHRLGVRVIGPRALQSLALREQDLKDVTARIDQLEKLGIGISSQKYCNILVTFARNGEDELLSDLLHCDIHPDEFEDIETRQMLLAEATRQGDWKRERLFQGIEWIIETGPASRRLNTLLRSELANRSLTRARALLDRMGALKIDMSQKSAIKLLKRAFWGLGHHPYDRISRTNPYDPVLDRAVDVTRRIAHHDVAIPAQYWKVLLYNLGRSRRLSQLEQLALEIIRYYSPPYGGLIPVHREDFPAAIDADEKQYIPADLPFAHHEHPIRRIFNHQLQRRIVRWAFDQTLAIEPDLPTLLNFKSTTTFAEFDVARGVRLLAQLRDQGVLIDTQVLRSSILSRIALGHVPGRLRDRARDSNEVSVQHLNNMIEQAWGSKIFPSLQNLIRDLEAQKPKLWRRYPRLFAKAYNESP</sequence>
<comment type="caution">
    <text evidence="2">The sequence shown here is derived from an EMBL/GenBank/DDBJ whole genome shotgun (WGS) entry which is preliminary data.</text>
</comment>
<evidence type="ECO:0000256" key="1">
    <source>
        <dbReference type="SAM" id="MobiDB-lite"/>
    </source>
</evidence>
<dbReference type="Proteomes" id="UP001338125">
    <property type="component" value="Unassembled WGS sequence"/>
</dbReference>
<dbReference type="EMBL" id="JAVFKD010000004">
    <property type="protein sequence ID" value="KAK5995847.1"/>
    <property type="molecule type" value="Genomic_DNA"/>
</dbReference>
<proteinExistence type="predicted"/>
<evidence type="ECO:0000313" key="2">
    <source>
        <dbReference type="EMBL" id="KAK5995847.1"/>
    </source>
</evidence>
<gene>
    <name evidence="2" type="ORF">PT974_04265</name>
</gene>
<keyword evidence="3" id="KW-1185">Reference proteome</keyword>
<organism evidence="2 3">
    <name type="scientific">Cladobotryum mycophilum</name>
    <dbReference type="NCBI Taxonomy" id="491253"/>
    <lineage>
        <taxon>Eukaryota</taxon>
        <taxon>Fungi</taxon>
        <taxon>Dikarya</taxon>
        <taxon>Ascomycota</taxon>
        <taxon>Pezizomycotina</taxon>
        <taxon>Sordariomycetes</taxon>
        <taxon>Hypocreomycetidae</taxon>
        <taxon>Hypocreales</taxon>
        <taxon>Hypocreaceae</taxon>
        <taxon>Cladobotryum</taxon>
    </lineage>
</organism>
<evidence type="ECO:0000313" key="3">
    <source>
        <dbReference type="Proteomes" id="UP001338125"/>
    </source>
</evidence>
<accession>A0ABR0SUK6</accession>